<dbReference type="SUPFAM" id="SSF51905">
    <property type="entry name" value="FAD/NAD(P)-binding domain"/>
    <property type="match status" value="1"/>
</dbReference>
<organism evidence="3 4">
    <name type="scientific">Methylophilus flavus</name>
    <dbReference type="NCBI Taxonomy" id="640084"/>
    <lineage>
        <taxon>Bacteria</taxon>
        <taxon>Pseudomonadati</taxon>
        <taxon>Pseudomonadota</taxon>
        <taxon>Betaproteobacteria</taxon>
        <taxon>Nitrosomonadales</taxon>
        <taxon>Methylophilaceae</taxon>
        <taxon>Methylophilus</taxon>
    </lineage>
</organism>
<gene>
    <name evidence="3" type="ORF">ACFQ2T_13725</name>
</gene>
<evidence type="ECO:0000313" key="3">
    <source>
        <dbReference type="EMBL" id="MFD1123569.1"/>
    </source>
</evidence>
<dbReference type="InterPro" id="IPR036188">
    <property type="entry name" value="FAD/NAD-bd_sf"/>
</dbReference>
<dbReference type="InterPro" id="IPR012132">
    <property type="entry name" value="GMC_OxRdtase"/>
</dbReference>
<proteinExistence type="inferred from homology"/>
<dbReference type="Proteomes" id="UP001597206">
    <property type="component" value="Unassembled WGS sequence"/>
</dbReference>
<dbReference type="Gene3D" id="3.50.50.60">
    <property type="entry name" value="FAD/NAD(P)-binding domain"/>
    <property type="match status" value="1"/>
</dbReference>
<dbReference type="RefSeq" id="WP_379035386.1">
    <property type="nucleotide sequence ID" value="NZ_JBHTLN010000007.1"/>
</dbReference>
<evidence type="ECO:0000256" key="1">
    <source>
        <dbReference type="ARBA" id="ARBA00010790"/>
    </source>
</evidence>
<sequence>MAQDNEAEFDYVVVGSGAGGGTVAPNLAKAGYRVLLLEAGGDDEPWNYQVPVFHPNASEDESLRWDFFVRHYANDDQQKRDGKLSTEQNGVLYPRSGTLGGCTAHNAMITVCPHNSDWEHIRHITGDDSWSADNMRSYFQRLENNRSHPVQRFFAKLTGFNPGRFGFNGWLQTSMPRPGIDILKDAALLQLLKYSAVNALKQIDTPLKVLKAGLNALLDPNDWRQVKKSAQGLCYTPLATKDGKRTGTRDFIRAIQSQYPDRLVVRTHALVTEVLFDENNTAIGVAYQEGKHLYAADPRSKIAANTGILKKVFIKKEVILCGGAFNTPQLLMLSGIGPAEELAKHHIPVRLALPGVGRNLQDRYEVGVVSEMHAPFSLLDGSTFKGPAPGETPDPQFVDWLKGKGVYTTNGAVLAVVIKSSPDKTEPDLIIFGLAGKFYGYFPGYSDIITEGHKHFTWAILKAHTNNTGGRVTLNSSNPQDVPNINFHYFDEGTDTKGEDLAAVVSGVEFVRRMTKQVDHLIKHEVVPGAHIDNREKIADFVRDNAWGHHASCTCKIGADNDTMAVLDSRFRVRGTKNLRVVDASAFPKIPGFFIVSCVYMIGEKAADVILEDAKSHQS</sequence>
<dbReference type="PANTHER" id="PTHR11552:SF213">
    <property type="entry name" value="DEHYDROGENASE, PUTATIVE-RELATED"/>
    <property type="match status" value="1"/>
</dbReference>
<dbReference type="InterPro" id="IPR007867">
    <property type="entry name" value="GMC_OxRtase_C"/>
</dbReference>
<comment type="similarity">
    <text evidence="1">Belongs to the GMC oxidoreductase family.</text>
</comment>
<dbReference type="Pfam" id="PF05199">
    <property type="entry name" value="GMC_oxred_C"/>
    <property type="match status" value="1"/>
</dbReference>
<protein>
    <submittedName>
        <fullName evidence="3">GMC family oxidoreductase</fullName>
    </submittedName>
</protein>
<evidence type="ECO:0000313" key="4">
    <source>
        <dbReference type="Proteomes" id="UP001597206"/>
    </source>
</evidence>
<dbReference type="PANTHER" id="PTHR11552">
    <property type="entry name" value="GLUCOSE-METHANOL-CHOLINE GMC OXIDOREDUCTASE"/>
    <property type="match status" value="1"/>
</dbReference>
<dbReference type="InterPro" id="IPR000172">
    <property type="entry name" value="GMC_OxRdtase_N"/>
</dbReference>
<dbReference type="EMBL" id="JBHTLN010000007">
    <property type="protein sequence ID" value="MFD1123569.1"/>
    <property type="molecule type" value="Genomic_DNA"/>
</dbReference>
<dbReference type="PROSITE" id="PS00624">
    <property type="entry name" value="GMC_OXRED_2"/>
    <property type="match status" value="1"/>
</dbReference>
<name>A0ABW3PD19_9PROT</name>
<dbReference type="Pfam" id="PF00732">
    <property type="entry name" value="GMC_oxred_N"/>
    <property type="match status" value="1"/>
</dbReference>
<evidence type="ECO:0000259" key="2">
    <source>
        <dbReference type="PROSITE" id="PS00624"/>
    </source>
</evidence>
<keyword evidence="4" id="KW-1185">Reference proteome</keyword>
<dbReference type="Gene3D" id="3.30.560.10">
    <property type="entry name" value="Glucose Oxidase, domain 3"/>
    <property type="match status" value="1"/>
</dbReference>
<comment type="caution">
    <text evidence="3">The sequence shown here is derived from an EMBL/GenBank/DDBJ whole genome shotgun (WGS) entry which is preliminary data.</text>
</comment>
<dbReference type="PIRSF" id="PIRSF000137">
    <property type="entry name" value="Alcohol_oxidase"/>
    <property type="match status" value="1"/>
</dbReference>
<dbReference type="SUPFAM" id="SSF54373">
    <property type="entry name" value="FAD-linked reductases, C-terminal domain"/>
    <property type="match status" value="1"/>
</dbReference>
<accession>A0ABW3PD19</accession>
<reference evidence="4" key="1">
    <citation type="journal article" date="2019" name="Int. J. Syst. Evol. Microbiol.">
        <title>The Global Catalogue of Microorganisms (GCM) 10K type strain sequencing project: providing services to taxonomists for standard genome sequencing and annotation.</title>
        <authorList>
            <consortium name="The Broad Institute Genomics Platform"/>
            <consortium name="The Broad Institute Genome Sequencing Center for Infectious Disease"/>
            <person name="Wu L."/>
            <person name="Ma J."/>
        </authorList>
    </citation>
    <scope>NUCLEOTIDE SEQUENCE [LARGE SCALE GENOMIC DNA]</scope>
    <source>
        <strain evidence="4">CCUG 58411</strain>
    </source>
</reference>
<feature type="domain" description="Glucose-methanol-choline oxidoreductase N-terminal" evidence="2">
    <location>
        <begin position="323"/>
        <end position="337"/>
    </location>
</feature>